<evidence type="ECO:0008006" key="3">
    <source>
        <dbReference type="Google" id="ProtNLM"/>
    </source>
</evidence>
<dbReference type="SUPFAM" id="SSF57903">
    <property type="entry name" value="FYVE/PHD zinc finger"/>
    <property type="match status" value="1"/>
</dbReference>
<comment type="caution">
    <text evidence="1">The sequence shown here is derived from an EMBL/GenBank/DDBJ whole genome shotgun (WGS) entry which is preliminary data.</text>
</comment>
<dbReference type="Proteomes" id="UP001595075">
    <property type="component" value="Unassembled WGS sequence"/>
</dbReference>
<dbReference type="InterPro" id="IPR013083">
    <property type="entry name" value="Znf_RING/FYVE/PHD"/>
</dbReference>
<dbReference type="CDD" id="cd15489">
    <property type="entry name" value="PHD_SF"/>
    <property type="match status" value="1"/>
</dbReference>
<reference evidence="1 2" key="1">
    <citation type="journal article" date="2024" name="Commun. Biol.">
        <title>Comparative genomic analysis of thermophilic fungi reveals convergent evolutionary adaptations and gene losses.</title>
        <authorList>
            <person name="Steindorff A.S."/>
            <person name="Aguilar-Pontes M.V."/>
            <person name="Robinson A.J."/>
            <person name="Andreopoulos B."/>
            <person name="LaButti K."/>
            <person name="Kuo A."/>
            <person name="Mondo S."/>
            <person name="Riley R."/>
            <person name="Otillar R."/>
            <person name="Haridas S."/>
            <person name="Lipzen A."/>
            <person name="Grimwood J."/>
            <person name="Schmutz J."/>
            <person name="Clum A."/>
            <person name="Reid I.D."/>
            <person name="Moisan M.C."/>
            <person name="Butler G."/>
            <person name="Nguyen T.T.M."/>
            <person name="Dewar K."/>
            <person name="Conant G."/>
            <person name="Drula E."/>
            <person name="Henrissat B."/>
            <person name="Hansel C."/>
            <person name="Singer S."/>
            <person name="Hutchinson M.I."/>
            <person name="de Vries R.P."/>
            <person name="Natvig D.O."/>
            <person name="Powell A.J."/>
            <person name="Tsang A."/>
            <person name="Grigoriev I.V."/>
        </authorList>
    </citation>
    <scope>NUCLEOTIDE SEQUENCE [LARGE SCALE GENOMIC DNA]</scope>
    <source>
        <strain evidence="1 2">CBS 494.80</strain>
    </source>
</reference>
<keyword evidence="2" id="KW-1185">Reference proteome</keyword>
<proteinExistence type="predicted"/>
<sequence>MVTRGFWNVHRGGKWYQIHQKRGRISPPGDTSTYLTMKNFQDGITKPDKAIPIPFPFPLRQNLDYVYTLDLDSAYLTVSFWHLEEGDEDTGVSLSTRRLSLKSIDEASDLSIEALLQNGTNPLLDISAGQGSLHAEKEYKHWETEFGQPSSLNELQYRIFMDFVYQWRFFIDDHTAWQYPSSTLFRRLCYAFLRLAAWDCETSSKCEIAKLPLGAESFPGWDSPPTEVYWFHGSLVVLCEDLGTSSSISAAVSRAREFVGHLKGRGDDVNCILISLGDIAFVQVSADQIQCSTIFPLLTNFSATECSAGFRILTYFLTSPYIKEGESNLAAREVSSIALPAEVLGMALNAVAPYDIVSFAQASFMVENWYYSSLPQLPNIAIHHLDVSIPCCGRRDNSEGKEGVCCSDCYVWRHSECLDPSKRTPEECYICSKCRLSREQTGARPKLIPGAIGRVNRRGDRPDGCHVMIWKQEKVLQLRVSAPAVMRPELRLMDRDLTSTPPNQIDFVVLFGGLWSGLAFGLDDVGSEARM</sequence>
<evidence type="ECO:0000313" key="2">
    <source>
        <dbReference type="Proteomes" id="UP001595075"/>
    </source>
</evidence>
<dbReference type="EMBL" id="JAZHXI010000009">
    <property type="protein sequence ID" value="KAL2067821.1"/>
    <property type="molecule type" value="Genomic_DNA"/>
</dbReference>
<evidence type="ECO:0000313" key="1">
    <source>
        <dbReference type="EMBL" id="KAL2067821.1"/>
    </source>
</evidence>
<dbReference type="Gene3D" id="3.30.40.10">
    <property type="entry name" value="Zinc/RING finger domain, C3HC4 (zinc finger)"/>
    <property type="match status" value="1"/>
</dbReference>
<name>A0ABR4CED3_9HELO</name>
<organism evidence="1 2">
    <name type="scientific">Oculimacula yallundae</name>
    <dbReference type="NCBI Taxonomy" id="86028"/>
    <lineage>
        <taxon>Eukaryota</taxon>
        <taxon>Fungi</taxon>
        <taxon>Dikarya</taxon>
        <taxon>Ascomycota</taxon>
        <taxon>Pezizomycotina</taxon>
        <taxon>Leotiomycetes</taxon>
        <taxon>Helotiales</taxon>
        <taxon>Ploettnerulaceae</taxon>
        <taxon>Oculimacula</taxon>
    </lineage>
</organism>
<protein>
    <recommendedName>
        <fullName evidence="3">Zinc finger PHD-type domain-containing protein</fullName>
    </recommendedName>
</protein>
<accession>A0ABR4CED3</accession>
<gene>
    <name evidence="1" type="ORF">VTL71DRAFT_15917</name>
</gene>
<dbReference type="InterPro" id="IPR011011">
    <property type="entry name" value="Znf_FYVE_PHD"/>
</dbReference>